<accession>A0AC61RQT9</accession>
<sequence>MKKSIGYKSKAYRLTLAVMMSLALLLLSGCGNGKVQDKNSSQENQTSGEQNQLTGQQEQNTGEQSQPNSQQDQTSGEQNQSQGGQDQNAGEQNQPQGEQTQPEQQTQAGSQGNSANQPGIGIEEAKEAALQHAGLTAAEVTFVKEEMDYEHGKTEYDIEFVSATTRYQYEISGEDGAVLESSQEAIGQIPGNIQGVISVEEAKTAVLNHAGFTADQVAYTKIELEQEHGGAEYEIDFYADGKEYSSKVDAVTGAILEYELD</sequence>
<dbReference type="EMBL" id="SRYA01000069">
    <property type="protein sequence ID" value="TGY91131.1"/>
    <property type="molecule type" value="Genomic_DNA"/>
</dbReference>
<reference evidence="1" key="1">
    <citation type="submission" date="2019-04" db="EMBL/GenBank/DDBJ databases">
        <title>Microbes associate with the intestines of laboratory mice.</title>
        <authorList>
            <person name="Navarre W."/>
            <person name="Wong E."/>
            <person name="Huang K."/>
            <person name="Tropini C."/>
            <person name="Ng K."/>
            <person name="Yu B."/>
        </authorList>
    </citation>
    <scope>NUCLEOTIDE SEQUENCE</scope>
    <source>
        <strain evidence="1">NM01_1-7b</strain>
    </source>
</reference>
<name>A0AC61RQT9_9FIRM</name>
<dbReference type="Proteomes" id="UP000304953">
    <property type="component" value="Unassembled WGS sequence"/>
</dbReference>
<evidence type="ECO:0000313" key="1">
    <source>
        <dbReference type="EMBL" id="TGY91131.1"/>
    </source>
</evidence>
<proteinExistence type="predicted"/>
<keyword evidence="2" id="KW-1185">Reference proteome</keyword>
<comment type="caution">
    <text evidence="1">The sequence shown here is derived from an EMBL/GenBank/DDBJ whole genome shotgun (WGS) entry which is preliminary data.</text>
</comment>
<organism evidence="1 2">
    <name type="scientific">Petralouisia muris</name>
    <dbReference type="NCBI Taxonomy" id="3032872"/>
    <lineage>
        <taxon>Bacteria</taxon>
        <taxon>Bacillati</taxon>
        <taxon>Bacillota</taxon>
        <taxon>Clostridia</taxon>
        <taxon>Lachnospirales</taxon>
        <taxon>Lachnospiraceae</taxon>
        <taxon>Petralouisia</taxon>
    </lineage>
</organism>
<protein>
    <submittedName>
        <fullName evidence="1">Uncharacterized protein</fullName>
    </submittedName>
</protein>
<gene>
    <name evidence="1" type="ORF">E5329_22635</name>
</gene>
<evidence type="ECO:0000313" key="2">
    <source>
        <dbReference type="Proteomes" id="UP000304953"/>
    </source>
</evidence>